<evidence type="ECO:0000313" key="2">
    <source>
        <dbReference type="Proteomes" id="UP000554482"/>
    </source>
</evidence>
<evidence type="ECO:0000313" key="1">
    <source>
        <dbReference type="EMBL" id="KAF5197318.1"/>
    </source>
</evidence>
<dbReference type="EMBL" id="JABWDY010014810">
    <property type="protein sequence ID" value="KAF5197318.1"/>
    <property type="molecule type" value="Genomic_DNA"/>
</dbReference>
<reference evidence="1 2" key="1">
    <citation type="submission" date="2020-06" db="EMBL/GenBank/DDBJ databases">
        <title>Transcriptomic and genomic resources for Thalictrum thalictroides and T. hernandezii: Facilitating candidate gene discovery in an emerging model plant lineage.</title>
        <authorList>
            <person name="Arias T."/>
            <person name="Riano-Pachon D.M."/>
            <person name="Di Stilio V.S."/>
        </authorList>
    </citation>
    <scope>NUCLEOTIDE SEQUENCE [LARGE SCALE GENOMIC DNA]</scope>
    <source>
        <strain evidence="2">cv. WT478/WT964</strain>
        <tissue evidence="1">Leaves</tissue>
    </source>
</reference>
<dbReference type="Proteomes" id="UP000554482">
    <property type="component" value="Unassembled WGS sequence"/>
</dbReference>
<sequence>MDTDVKIMKISIEKEEYTHIHHIPTQKLNARLIAVVTSTNSQTKKTSVMAPWASLTTITNL</sequence>
<name>A0A7J6WK48_THATH</name>
<organism evidence="1 2">
    <name type="scientific">Thalictrum thalictroides</name>
    <name type="common">Rue-anemone</name>
    <name type="synonym">Anemone thalictroides</name>
    <dbReference type="NCBI Taxonomy" id="46969"/>
    <lineage>
        <taxon>Eukaryota</taxon>
        <taxon>Viridiplantae</taxon>
        <taxon>Streptophyta</taxon>
        <taxon>Embryophyta</taxon>
        <taxon>Tracheophyta</taxon>
        <taxon>Spermatophyta</taxon>
        <taxon>Magnoliopsida</taxon>
        <taxon>Ranunculales</taxon>
        <taxon>Ranunculaceae</taxon>
        <taxon>Thalictroideae</taxon>
        <taxon>Thalictrum</taxon>
    </lineage>
</organism>
<proteinExistence type="predicted"/>
<gene>
    <name evidence="1" type="ORF">FRX31_013081</name>
</gene>
<comment type="caution">
    <text evidence="1">The sequence shown here is derived from an EMBL/GenBank/DDBJ whole genome shotgun (WGS) entry which is preliminary data.</text>
</comment>
<keyword evidence="2" id="KW-1185">Reference proteome</keyword>
<protein>
    <submittedName>
        <fullName evidence="1">Uncharacterized protein</fullName>
    </submittedName>
</protein>
<accession>A0A7J6WK48</accession>
<dbReference type="AlphaFoldDB" id="A0A7J6WK48"/>